<dbReference type="FunFam" id="3.40.309.10:FF:000004">
    <property type="entry name" value="Succinate-semialdehyde dehydrogenase I"/>
    <property type="match status" value="1"/>
</dbReference>
<dbReference type="InterPro" id="IPR050740">
    <property type="entry name" value="Aldehyde_DH_Superfamily"/>
</dbReference>
<evidence type="ECO:0000256" key="1">
    <source>
        <dbReference type="ARBA" id="ARBA00009986"/>
    </source>
</evidence>
<dbReference type="EC" id="1.2.1.79" evidence="4"/>
<dbReference type="FunFam" id="3.40.605.10:FF:000005">
    <property type="entry name" value="Succinate-semialdehyde dehydrogenase I"/>
    <property type="match status" value="1"/>
</dbReference>
<dbReference type="Gene3D" id="3.40.309.10">
    <property type="entry name" value="Aldehyde Dehydrogenase, Chain A, domain 2"/>
    <property type="match status" value="1"/>
</dbReference>
<dbReference type="PANTHER" id="PTHR43353:SF5">
    <property type="entry name" value="SUCCINATE-SEMIALDEHYDE DEHYDROGENASE, MITOCHONDRIAL"/>
    <property type="match status" value="1"/>
</dbReference>
<reference evidence="4 5" key="1">
    <citation type="submission" date="2020-02" db="EMBL/GenBank/DDBJ databases">
        <authorList>
            <person name="Hogendoorn C."/>
        </authorList>
    </citation>
    <scope>NUCLEOTIDE SEQUENCE [LARGE SCALE GENOMIC DNA]</scope>
    <source>
        <strain evidence="4">R501</strain>
    </source>
</reference>
<dbReference type="SUPFAM" id="SSF53720">
    <property type="entry name" value="ALDH-like"/>
    <property type="match status" value="1"/>
</dbReference>
<dbReference type="EMBL" id="LR778114">
    <property type="protein sequence ID" value="CAB1127565.1"/>
    <property type="molecule type" value="Genomic_DNA"/>
</dbReference>
<keyword evidence="5" id="KW-1185">Reference proteome</keyword>
<evidence type="ECO:0000259" key="3">
    <source>
        <dbReference type="Pfam" id="PF00171"/>
    </source>
</evidence>
<keyword evidence="2 4" id="KW-0560">Oxidoreductase</keyword>
<dbReference type="GO" id="GO:0036243">
    <property type="term" value="F:succinate-semialdehyde dehydrogenase (NADP+) activity"/>
    <property type="evidence" value="ECO:0007669"/>
    <property type="project" value="UniProtKB-EC"/>
</dbReference>
<dbReference type="InterPro" id="IPR015590">
    <property type="entry name" value="Aldehyde_DH_dom"/>
</dbReference>
<comment type="similarity">
    <text evidence="1">Belongs to the aldehyde dehydrogenase family.</text>
</comment>
<dbReference type="Proteomes" id="UP000503399">
    <property type="component" value="Chromosome"/>
</dbReference>
<dbReference type="KEGG" id="hfv:R50_0059"/>
<dbReference type="InterPro" id="IPR016162">
    <property type="entry name" value="Ald_DH_N"/>
</dbReference>
<sequence length="478" mass="51417">MGGQEEGPREAFIAGAWRETASRFPVVSPVDGTVVAEVSDCGPAEAHAAIAAAEVASGPWAAATAYERAQVLRRWFEAIGRHREDLARTMAREMGKPVSEGRAEVDYAAGFVEWYAEEAKRVYGTVVPSQFAGKRLWVRPEPVGIVYGITPWNFPAAMVTRKAAPALAAGCPFILKPAEESPLTALWLARLWEEAGGPPGTLQVLPARDPEALSRPFFEDARVRKLTFTGSTAVGRALYAQAAPTLKHVSLELGGQAPFLVFEDADIPRAVEEAMRAKFRNIGQSCVAANRLYVHRAVAAEFVRAYTARVQALKTGDPLAEDTQVGPLVNRQALEKVAAHVADALQRGATLVTGGAAQGLIYLPTVLTGVDPASRILHEETFGPVAPVVVFDQEEEAVAWANATEYGLAAYLWTRDLGRAFRVAEALRYGIVGVNDGVPSTPQAPFGGVKQSGLGREGGRWGIEEFLEPKYISLHLPD</sequence>
<name>A0A6F8ZCU4_9FIRM</name>
<organism evidence="4 5">
    <name type="scientific">Candidatus Hydrogenisulfobacillus filiaventi</name>
    <dbReference type="NCBI Taxonomy" id="2707344"/>
    <lineage>
        <taxon>Bacteria</taxon>
        <taxon>Bacillati</taxon>
        <taxon>Bacillota</taxon>
        <taxon>Clostridia</taxon>
        <taxon>Eubacteriales</taxon>
        <taxon>Clostridiales Family XVII. Incertae Sedis</taxon>
        <taxon>Candidatus Hydrogenisulfobacillus</taxon>
    </lineage>
</organism>
<dbReference type="Gene3D" id="3.40.605.10">
    <property type="entry name" value="Aldehyde Dehydrogenase, Chain A, domain 1"/>
    <property type="match status" value="1"/>
</dbReference>
<dbReference type="CDD" id="cd07103">
    <property type="entry name" value="ALDH_F5_SSADH_GabD"/>
    <property type="match status" value="1"/>
</dbReference>
<dbReference type="AlphaFoldDB" id="A0A6F8ZCU4"/>
<feature type="domain" description="Aldehyde dehydrogenase" evidence="3">
    <location>
        <begin position="17"/>
        <end position="471"/>
    </location>
</feature>
<dbReference type="InterPro" id="IPR016163">
    <property type="entry name" value="Ald_DH_C"/>
</dbReference>
<evidence type="ECO:0000313" key="5">
    <source>
        <dbReference type="Proteomes" id="UP000503399"/>
    </source>
</evidence>
<evidence type="ECO:0000256" key="2">
    <source>
        <dbReference type="ARBA" id="ARBA00023002"/>
    </source>
</evidence>
<proteinExistence type="inferred from homology"/>
<dbReference type="InterPro" id="IPR016161">
    <property type="entry name" value="Ald_DH/histidinol_DH"/>
</dbReference>
<accession>A0A6F8ZCU4</accession>
<protein>
    <submittedName>
        <fullName evidence="4">Putative succinate-semialdehyde dehydrogenase [NADP(+)]</fullName>
        <ecNumber evidence="4">1.2.1.79</ecNumber>
    </submittedName>
</protein>
<gene>
    <name evidence="4" type="primary">gabD</name>
    <name evidence="4" type="ORF">R50_0059</name>
</gene>
<dbReference type="Pfam" id="PF00171">
    <property type="entry name" value="Aldedh"/>
    <property type="match status" value="1"/>
</dbReference>
<evidence type="ECO:0000313" key="4">
    <source>
        <dbReference type="EMBL" id="CAB1127565.1"/>
    </source>
</evidence>
<dbReference type="PANTHER" id="PTHR43353">
    <property type="entry name" value="SUCCINATE-SEMIALDEHYDE DEHYDROGENASE, MITOCHONDRIAL"/>
    <property type="match status" value="1"/>
</dbReference>